<organism evidence="2">
    <name type="scientific">Sesamum angustifolium</name>
    <dbReference type="NCBI Taxonomy" id="2727405"/>
    <lineage>
        <taxon>Eukaryota</taxon>
        <taxon>Viridiplantae</taxon>
        <taxon>Streptophyta</taxon>
        <taxon>Embryophyta</taxon>
        <taxon>Tracheophyta</taxon>
        <taxon>Spermatophyta</taxon>
        <taxon>Magnoliopsida</taxon>
        <taxon>eudicotyledons</taxon>
        <taxon>Gunneridae</taxon>
        <taxon>Pentapetalae</taxon>
        <taxon>asterids</taxon>
        <taxon>lamiids</taxon>
        <taxon>Lamiales</taxon>
        <taxon>Pedaliaceae</taxon>
        <taxon>Sesamum</taxon>
    </lineage>
</organism>
<proteinExistence type="predicted"/>
<keyword evidence="2" id="KW-0378">Hydrolase</keyword>
<name>A0AAW2N8K6_9LAMI</name>
<feature type="compositionally biased region" description="Polar residues" evidence="1">
    <location>
        <begin position="83"/>
        <end position="108"/>
    </location>
</feature>
<accession>A0AAW2N8K6</accession>
<evidence type="ECO:0000313" key="2">
    <source>
        <dbReference type="EMBL" id="KAL0339433.1"/>
    </source>
</evidence>
<protein>
    <submittedName>
        <fullName evidence="2">ATP-dependent helicase BRM</fullName>
    </submittedName>
</protein>
<feature type="compositionally biased region" description="Polar residues" evidence="1">
    <location>
        <begin position="267"/>
        <end position="280"/>
    </location>
</feature>
<feature type="region of interest" description="Disordered" evidence="1">
    <location>
        <begin position="316"/>
        <end position="353"/>
    </location>
</feature>
<keyword evidence="2" id="KW-0067">ATP-binding</keyword>
<comment type="caution">
    <text evidence="2">The sequence shown here is derived from an EMBL/GenBank/DDBJ whole genome shotgun (WGS) entry which is preliminary data.</text>
</comment>
<feature type="region of interest" description="Disordered" evidence="1">
    <location>
        <begin position="1"/>
        <end position="50"/>
    </location>
</feature>
<reference evidence="2" key="1">
    <citation type="submission" date="2020-06" db="EMBL/GenBank/DDBJ databases">
        <authorList>
            <person name="Li T."/>
            <person name="Hu X."/>
            <person name="Zhang T."/>
            <person name="Song X."/>
            <person name="Zhang H."/>
            <person name="Dai N."/>
            <person name="Sheng W."/>
            <person name="Hou X."/>
            <person name="Wei L."/>
        </authorList>
    </citation>
    <scope>NUCLEOTIDE SEQUENCE</scope>
    <source>
        <strain evidence="2">G01</strain>
        <tissue evidence="2">Leaf</tissue>
    </source>
</reference>
<feature type="region of interest" description="Disordered" evidence="1">
    <location>
        <begin position="83"/>
        <end position="117"/>
    </location>
</feature>
<feature type="compositionally biased region" description="Polar residues" evidence="1">
    <location>
        <begin position="329"/>
        <end position="353"/>
    </location>
</feature>
<gene>
    <name evidence="2" type="ORF">Sangu_1465400</name>
</gene>
<feature type="region of interest" description="Disordered" evidence="1">
    <location>
        <begin position="130"/>
        <end position="183"/>
    </location>
</feature>
<sequence>MQSSGPQPGGGGHGWSTAASATASASSSSSAFDHHHQQQQQQQKQSLHQQFLRRPEGSDALFAYQAGNFHGVLGGSNFTAATGSMQLPQNPRQTTRSALGIPSQQQETGCPLGKDEDSVIPNIKMQQYVSARAANQSQTSSSKKSSEYVAQGEKQAERNLSSASDSRPDRESNLPTLHGQAVSSTLMHGPQLQQNTVNMANNPITMTAQMQALLALALERNIDLSHPANANVIAQLIPLIQSRMFAQQKADGSSTGISASFANHVTSSQVENESSPHGNCSSEVSGQSGSSKARLTVSPSTLGVTSRAALFNSSGNISVHGVDSPLPPRQQNLLGNGMSPLTQGQSSGNFNQGVDGSFVTTTSGAVDEASQIQHAREVNRPPPQS</sequence>
<feature type="region of interest" description="Disordered" evidence="1">
    <location>
        <begin position="267"/>
        <end position="297"/>
    </location>
</feature>
<keyword evidence="2" id="KW-0347">Helicase</keyword>
<dbReference type="GO" id="GO:0004386">
    <property type="term" value="F:helicase activity"/>
    <property type="evidence" value="ECO:0007669"/>
    <property type="project" value="UniProtKB-KW"/>
</dbReference>
<feature type="compositionally biased region" description="Low complexity" evidence="1">
    <location>
        <begin position="281"/>
        <end position="291"/>
    </location>
</feature>
<evidence type="ECO:0000256" key="1">
    <source>
        <dbReference type="SAM" id="MobiDB-lite"/>
    </source>
</evidence>
<dbReference type="AlphaFoldDB" id="A0AAW2N8K6"/>
<dbReference type="EMBL" id="JACGWK010000008">
    <property type="protein sequence ID" value="KAL0339433.1"/>
    <property type="molecule type" value="Genomic_DNA"/>
</dbReference>
<feature type="compositionally biased region" description="Low complexity" evidence="1">
    <location>
        <begin position="38"/>
        <end position="50"/>
    </location>
</feature>
<reference evidence="2" key="2">
    <citation type="journal article" date="2024" name="Plant">
        <title>Genomic evolution and insights into agronomic trait innovations of Sesamum species.</title>
        <authorList>
            <person name="Miao H."/>
            <person name="Wang L."/>
            <person name="Qu L."/>
            <person name="Liu H."/>
            <person name="Sun Y."/>
            <person name="Le M."/>
            <person name="Wang Q."/>
            <person name="Wei S."/>
            <person name="Zheng Y."/>
            <person name="Lin W."/>
            <person name="Duan Y."/>
            <person name="Cao H."/>
            <person name="Xiong S."/>
            <person name="Wang X."/>
            <person name="Wei L."/>
            <person name="Li C."/>
            <person name="Ma Q."/>
            <person name="Ju M."/>
            <person name="Zhao R."/>
            <person name="Li G."/>
            <person name="Mu C."/>
            <person name="Tian Q."/>
            <person name="Mei H."/>
            <person name="Zhang T."/>
            <person name="Gao T."/>
            <person name="Zhang H."/>
        </authorList>
    </citation>
    <scope>NUCLEOTIDE SEQUENCE</scope>
    <source>
        <strain evidence="2">G01</strain>
    </source>
</reference>
<keyword evidence="2" id="KW-0547">Nucleotide-binding</keyword>
<feature type="compositionally biased region" description="Low complexity" evidence="1">
    <location>
        <begin position="16"/>
        <end position="31"/>
    </location>
</feature>